<reference evidence="3" key="1">
    <citation type="journal article" date="2018" name="PLoS ONE">
        <title>Chinook salmon (Oncorhynchus tshawytscha) genome and transcriptome.</title>
        <authorList>
            <person name="Christensen K.A."/>
            <person name="Leong J.S."/>
            <person name="Sakhrani D."/>
            <person name="Biagi C.A."/>
            <person name="Minkley D.R."/>
            <person name="Withler R.E."/>
            <person name="Rondeau E.B."/>
            <person name="Koop B.F."/>
            <person name="Devlin R.H."/>
        </authorList>
    </citation>
    <scope>NUCLEOTIDE SEQUENCE [LARGE SCALE GENOMIC DNA]</scope>
</reference>
<proteinExistence type="predicted"/>
<keyword evidence="3" id="KW-1185">Reference proteome</keyword>
<dbReference type="AlphaFoldDB" id="A0AAZ3SMK8"/>
<dbReference type="InterPro" id="IPR038717">
    <property type="entry name" value="Tc1-like_DDE_dom"/>
</dbReference>
<evidence type="ECO:0000313" key="2">
    <source>
        <dbReference type="Ensembl" id="ENSOTSP00005154316.1"/>
    </source>
</evidence>
<reference evidence="2" key="2">
    <citation type="submission" date="2025-08" db="UniProtKB">
        <authorList>
            <consortium name="Ensembl"/>
        </authorList>
    </citation>
    <scope>IDENTIFICATION</scope>
</reference>
<name>A0AAZ3SMK8_ONCTS</name>
<dbReference type="GeneTree" id="ENSGT01150000286979"/>
<dbReference type="Proteomes" id="UP000694402">
    <property type="component" value="Unassembled WGS sequence"/>
</dbReference>
<dbReference type="InterPro" id="IPR036397">
    <property type="entry name" value="RNaseH_sf"/>
</dbReference>
<dbReference type="Gene3D" id="3.30.420.10">
    <property type="entry name" value="Ribonuclease H-like superfamily/Ribonuclease H"/>
    <property type="match status" value="1"/>
</dbReference>
<reference evidence="2" key="3">
    <citation type="submission" date="2025-09" db="UniProtKB">
        <authorList>
            <consortium name="Ensembl"/>
        </authorList>
    </citation>
    <scope>IDENTIFICATION</scope>
</reference>
<sequence>MTIVMFRGKRGRHASRRTPSHRGWQHHVVGVTGALHKIDGIKREENYVDILKQHLKASGRKLKLGRKWVFQMENDPKHTSKVVAKWLQDNKVKVLGWPSQSPDLNLIENLWAELKKLVRARRPKNLTQLHQPCQEEWPKFTQLIVGSLWKATRNV</sequence>
<protein>
    <recommendedName>
        <fullName evidence="1">Tc1-like transposase DDE domain-containing protein</fullName>
    </recommendedName>
</protein>
<organism evidence="2 3">
    <name type="scientific">Oncorhynchus tshawytscha</name>
    <name type="common">Chinook salmon</name>
    <name type="synonym">Salmo tshawytscha</name>
    <dbReference type="NCBI Taxonomy" id="74940"/>
    <lineage>
        <taxon>Eukaryota</taxon>
        <taxon>Metazoa</taxon>
        <taxon>Chordata</taxon>
        <taxon>Craniata</taxon>
        <taxon>Vertebrata</taxon>
        <taxon>Euteleostomi</taxon>
        <taxon>Actinopterygii</taxon>
        <taxon>Neopterygii</taxon>
        <taxon>Teleostei</taxon>
        <taxon>Protacanthopterygii</taxon>
        <taxon>Salmoniformes</taxon>
        <taxon>Salmonidae</taxon>
        <taxon>Salmoninae</taxon>
        <taxon>Oncorhynchus</taxon>
    </lineage>
</organism>
<accession>A0AAZ3SMK8</accession>
<evidence type="ECO:0000313" key="3">
    <source>
        <dbReference type="Proteomes" id="UP000694402"/>
    </source>
</evidence>
<dbReference type="GO" id="GO:0003676">
    <property type="term" value="F:nucleic acid binding"/>
    <property type="evidence" value="ECO:0007669"/>
    <property type="project" value="InterPro"/>
</dbReference>
<feature type="domain" description="Tc1-like transposase DDE" evidence="1">
    <location>
        <begin position="35"/>
        <end position="129"/>
    </location>
</feature>
<dbReference type="Ensembl" id="ENSOTST00005163636.1">
    <property type="protein sequence ID" value="ENSOTSP00005154316.1"/>
    <property type="gene ID" value="ENSOTSG00005075007.1"/>
</dbReference>
<evidence type="ECO:0000259" key="1">
    <source>
        <dbReference type="Pfam" id="PF13358"/>
    </source>
</evidence>
<dbReference type="Pfam" id="PF13358">
    <property type="entry name" value="DDE_3"/>
    <property type="match status" value="1"/>
</dbReference>